<evidence type="ECO:0000313" key="3">
    <source>
        <dbReference type="Proteomes" id="UP000195402"/>
    </source>
</evidence>
<dbReference type="Proteomes" id="UP000195402">
    <property type="component" value="Unassembled WGS sequence"/>
</dbReference>
<protein>
    <recommendedName>
        <fullName evidence="4">Ubiquitin-specific protease family C19-related protein</fullName>
    </recommendedName>
</protein>
<keyword evidence="1" id="KW-0472">Membrane</keyword>
<dbReference type="PANTHER" id="PTHR33709">
    <property type="entry name" value="OSJNBA0035M09.9 PROTEIN"/>
    <property type="match status" value="1"/>
</dbReference>
<dbReference type="InterPro" id="IPR040339">
    <property type="entry name" value="At1g16860-like"/>
</dbReference>
<feature type="transmembrane region" description="Helical" evidence="1">
    <location>
        <begin position="27"/>
        <end position="48"/>
    </location>
</feature>
<dbReference type="OrthoDB" id="1875545at2759"/>
<keyword evidence="1" id="KW-1133">Transmembrane helix</keyword>
<evidence type="ECO:0008006" key="4">
    <source>
        <dbReference type="Google" id="ProtNLM"/>
    </source>
</evidence>
<name>A0A200Q2Q6_MACCD</name>
<proteinExistence type="predicted"/>
<dbReference type="AlphaFoldDB" id="A0A200Q2Q6"/>
<dbReference type="PANTHER" id="PTHR33709:SF20">
    <property type="entry name" value="OS04G0541900 PROTEIN"/>
    <property type="match status" value="1"/>
</dbReference>
<gene>
    <name evidence="2" type="ORF">BVC80_1719g93</name>
</gene>
<reference evidence="2 3" key="1">
    <citation type="journal article" date="2017" name="Mol. Plant">
        <title>The Genome of Medicinal Plant Macleaya cordata Provides New Insights into Benzylisoquinoline Alkaloids Metabolism.</title>
        <authorList>
            <person name="Liu X."/>
            <person name="Liu Y."/>
            <person name="Huang P."/>
            <person name="Ma Y."/>
            <person name="Qing Z."/>
            <person name="Tang Q."/>
            <person name="Cao H."/>
            <person name="Cheng P."/>
            <person name="Zheng Y."/>
            <person name="Yuan Z."/>
            <person name="Zhou Y."/>
            <person name="Liu J."/>
            <person name="Tang Z."/>
            <person name="Zhuo Y."/>
            <person name="Zhang Y."/>
            <person name="Yu L."/>
            <person name="Huang J."/>
            <person name="Yang P."/>
            <person name="Peng Q."/>
            <person name="Zhang J."/>
            <person name="Jiang W."/>
            <person name="Zhang Z."/>
            <person name="Lin K."/>
            <person name="Ro D.K."/>
            <person name="Chen X."/>
            <person name="Xiong X."/>
            <person name="Shang Y."/>
            <person name="Huang S."/>
            <person name="Zeng J."/>
        </authorList>
    </citation>
    <scope>NUCLEOTIDE SEQUENCE [LARGE SCALE GENOMIC DNA]</scope>
    <source>
        <strain evidence="3">cv. BLH2017</strain>
        <tissue evidence="2">Root</tissue>
    </source>
</reference>
<dbReference type="EMBL" id="MVGT01003289">
    <property type="protein sequence ID" value="OVA04756.1"/>
    <property type="molecule type" value="Genomic_DNA"/>
</dbReference>
<comment type="caution">
    <text evidence="2">The sequence shown here is derived from an EMBL/GenBank/DDBJ whole genome shotgun (WGS) entry which is preliminary data.</text>
</comment>
<keyword evidence="3" id="KW-1185">Reference proteome</keyword>
<organism evidence="2 3">
    <name type="scientific">Macleaya cordata</name>
    <name type="common">Five-seeded plume-poppy</name>
    <name type="synonym">Bocconia cordata</name>
    <dbReference type="NCBI Taxonomy" id="56857"/>
    <lineage>
        <taxon>Eukaryota</taxon>
        <taxon>Viridiplantae</taxon>
        <taxon>Streptophyta</taxon>
        <taxon>Embryophyta</taxon>
        <taxon>Tracheophyta</taxon>
        <taxon>Spermatophyta</taxon>
        <taxon>Magnoliopsida</taxon>
        <taxon>Ranunculales</taxon>
        <taxon>Papaveraceae</taxon>
        <taxon>Papaveroideae</taxon>
        <taxon>Macleaya</taxon>
    </lineage>
</organism>
<feature type="transmembrane region" description="Helical" evidence="1">
    <location>
        <begin position="54"/>
        <end position="75"/>
    </location>
</feature>
<accession>A0A200Q2Q6</accession>
<dbReference type="OMA" id="FILIVVH"/>
<keyword evidence="1" id="KW-0812">Transmembrane</keyword>
<evidence type="ECO:0000256" key="1">
    <source>
        <dbReference type="SAM" id="Phobius"/>
    </source>
</evidence>
<evidence type="ECO:0000313" key="2">
    <source>
        <dbReference type="EMBL" id="OVA04756.1"/>
    </source>
</evidence>
<dbReference type="STRING" id="56857.A0A200Q2Q6"/>
<dbReference type="InParanoid" id="A0A200Q2Q6"/>
<sequence length="302" mass="33787">MNDLSNALTETHQNHRHCCNFEPIPTVALYILVFLFFVAFGFSIFILIVVHNAIFFISSLFLLALVLACLIWNVLNWSKNRAILIFLNSFPESDLSSAKDGQLVKITGSASCGDVSLESSFEKVPRCIYSSTCLYERRIFQSKAAFVNSRCYQWSLAYSERFSTDFYITDNKSGTRATVKAGSGAKVTPLIAESTIINTTSEHRVLSTYLRKWLGDRNLSTEARLLRLNEGYVKEGSLVTVIGLLHRNNDVVMIVQPPELISTGCLWKKLLFPVDIEGLILRVPESASIVGLTSISKRPSNE</sequence>